<evidence type="ECO:0000313" key="1">
    <source>
        <dbReference type="EMBL" id="GAA1243287.1"/>
    </source>
</evidence>
<keyword evidence="2" id="KW-1185">Reference proteome</keyword>
<accession>A0ABN1WEQ6</accession>
<protein>
    <submittedName>
        <fullName evidence="1">Uncharacterized protein</fullName>
    </submittedName>
</protein>
<dbReference type="RefSeq" id="WP_253862220.1">
    <property type="nucleotide sequence ID" value="NZ_BAAALN010000008.1"/>
</dbReference>
<name>A0ABN1WEQ6_9PSEU</name>
<reference evidence="1 2" key="1">
    <citation type="journal article" date="2019" name="Int. J. Syst. Evol. Microbiol.">
        <title>The Global Catalogue of Microorganisms (GCM) 10K type strain sequencing project: providing services to taxonomists for standard genome sequencing and annotation.</title>
        <authorList>
            <consortium name="The Broad Institute Genomics Platform"/>
            <consortium name="The Broad Institute Genome Sequencing Center for Infectious Disease"/>
            <person name="Wu L."/>
            <person name="Ma J."/>
        </authorList>
    </citation>
    <scope>NUCLEOTIDE SEQUENCE [LARGE SCALE GENOMIC DNA]</scope>
    <source>
        <strain evidence="1 2">JCM 13023</strain>
    </source>
</reference>
<comment type="caution">
    <text evidence="1">The sequence shown here is derived from an EMBL/GenBank/DDBJ whole genome shotgun (WGS) entry which is preliminary data.</text>
</comment>
<gene>
    <name evidence="1" type="ORF">GCM10009676_31080</name>
</gene>
<sequence length="90" mass="9825">MATVILAALCALLAAATLTFALRARHWRRQANKYKEAFCATSGVAARHRAAVEHLVERLRDHAVPDGLTAADAALFADKFDHAARWGEVE</sequence>
<dbReference type="Proteomes" id="UP001500653">
    <property type="component" value="Unassembled WGS sequence"/>
</dbReference>
<proteinExistence type="predicted"/>
<evidence type="ECO:0000313" key="2">
    <source>
        <dbReference type="Proteomes" id="UP001500653"/>
    </source>
</evidence>
<organism evidence="1 2">
    <name type="scientific">Prauserella halophila</name>
    <dbReference type="NCBI Taxonomy" id="185641"/>
    <lineage>
        <taxon>Bacteria</taxon>
        <taxon>Bacillati</taxon>
        <taxon>Actinomycetota</taxon>
        <taxon>Actinomycetes</taxon>
        <taxon>Pseudonocardiales</taxon>
        <taxon>Pseudonocardiaceae</taxon>
        <taxon>Prauserella</taxon>
    </lineage>
</organism>
<dbReference type="EMBL" id="BAAALN010000008">
    <property type="protein sequence ID" value="GAA1243287.1"/>
    <property type="molecule type" value="Genomic_DNA"/>
</dbReference>